<evidence type="ECO:0000313" key="1">
    <source>
        <dbReference type="EMBL" id="MFC5020077.1"/>
    </source>
</evidence>
<proteinExistence type="predicted"/>
<protein>
    <submittedName>
        <fullName evidence="1">Uncharacterized protein</fullName>
    </submittedName>
</protein>
<dbReference type="RefSeq" id="WP_271413939.1">
    <property type="nucleotide sequence ID" value="NZ_BAAATN010000048.1"/>
</dbReference>
<sequence length="115" mass="12177">MRDELARRPGRISAGISRTRCGPAGAVVSPLRLALGAEGGVTELCAAHAGDWCGVPVRFTGGHPVPFLPPAFCLLPPLNAVEDRQPEASRSQLRAAYRAVRGLPLQPSPSGRYRP</sequence>
<dbReference type="Proteomes" id="UP001595855">
    <property type="component" value="Unassembled WGS sequence"/>
</dbReference>
<organism evidence="1 2">
    <name type="scientific">Streptomyces lienomycini</name>
    <dbReference type="NCBI Taxonomy" id="284035"/>
    <lineage>
        <taxon>Bacteria</taxon>
        <taxon>Bacillati</taxon>
        <taxon>Actinomycetota</taxon>
        <taxon>Actinomycetes</taxon>
        <taxon>Kitasatosporales</taxon>
        <taxon>Streptomycetaceae</taxon>
        <taxon>Streptomyces</taxon>
    </lineage>
</organism>
<evidence type="ECO:0000313" key="2">
    <source>
        <dbReference type="Proteomes" id="UP001595855"/>
    </source>
</evidence>
<keyword evidence="2" id="KW-1185">Reference proteome</keyword>
<gene>
    <name evidence="1" type="ORF">ACFPRC_35135</name>
</gene>
<dbReference type="EMBL" id="JBHSJO010000001">
    <property type="protein sequence ID" value="MFC5020077.1"/>
    <property type="molecule type" value="Genomic_DNA"/>
</dbReference>
<accession>A0ABV9X8M9</accession>
<reference evidence="2" key="1">
    <citation type="journal article" date="2019" name="Int. J. Syst. Evol. Microbiol.">
        <title>The Global Catalogue of Microorganisms (GCM) 10K type strain sequencing project: providing services to taxonomists for standard genome sequencing and annotation.</title>
        <authorList>
            <consortium name="The Broad Institute Genomics Platform"/>
            <consortium name="The Broad Institute Genome Sequencing Center for Infectious Disease"/>
            <person name="Wu L."/>
            <person name="Ma J."/>
        </authorList>
    </citation>
    <scope>NUCLEOTIDE SEQUENCE [LARGE SCALE GENOMIC DNA]</scope>
    <source>
        <strain evidence="2">CGMCC 4.1542</strain>
    </source>
</reference>
<comment type="caution">
    <text evidence="1">The sequence shown here is derived from an EMBL/GenBank/DDBJ whole genome shotgun (WGS) entry which is preliminary data.</text>
</comment>
<name>A0ABV9X8M9_9ACTN</name>